<name>A0A834GA78_RHOSS</name>
<keyword evidence="3" id="KW-1185">Reference proteome</keyword>
<evidence type="ECO:0008006" key="4">
    <source>
        <dbReference type="Google" id="ProtNLM"/>
    </source>
</evidence>
<dbReference type="OrthoDB" id="670813at2759"/>
<feature type="compositionally biased region" description="Pro residues" evidence="1">
    <location>
        <begin position="72"/>
        <end position="83"/>
    </location>
</feature>
<accession>A0A834GA78</accession>
<dbReference type="Proteomes" id="UP000626092">
    <property type="component" value="Unassembled WGS sequence"/>
</dbReference>
<feature type="compositionally biased region" description="Basic residues" evidence="1">
    <location>
        <begin position="91"/>
        <end position="100"/>
    </location>
</feature>
<dbReference type="AlphaFoldDB" id="A0A834GA78"/>
<dbReference type="Pfam" id="PF04640">
    <property type="entry name" value="PLATZ"/>
    <property type="match status" value="1"/>
</dbReference>
<sequence>MQAYRNNRKLVIALNPLPHSGSQTSGETACEICKRILMDPRSNRYCSIACKVAAFMKKTNNAEPPFLALRSPSPPPPPPPSRSPSPDRNPNSKRPRKGVPHRAPVS</sequence>
<gene>
    <name evidence="2" type="ORF">RHSIM_Rhsim10G0181000</name>
</gene>
<evidence type="ECO:0000313" key="2">
    <source>
        <dbReference type="EMBL" id="KAF7129745.1"/>
    </source>
</evidence>
<reference evidence="2" key="1">
    <citation type="submission" date="2019-11" db="EMBL/GenBank/DDBJ databases">
        <authorList>
            <person name="Liu Y."/>
            <person name="Hou J."/>
            <person name="Li T.-Q."/>
            <person name="Guan C.-H."/>
            <person name="Wu X."/>
            <person name="Wu H.-Z."/>
            <person name="Ling F."/>
            <person name="Zhang R."/>
            <person name="Shi X.-G."/>
            <person name="Ren J.-P."/>
            <person name="Chen E.-F."/>
            <person name="Sun J.-M."/>
        </authorList>
    </citation>
    <scope>NUCLEOTIDE SEQUENCE</scope>
    <source>
        <strain evidence="2">Adult_tree_wgs_1</strain>
        <tissue evidence="2">Leaves</tissue>
    </source>
</reference>
<dbReference type="InterPro" id="IPR006734">
    <property type="entry name" value="PLATZ"/>
</dbReference>
<evidence type="ECO:0000313" key="3">
    <source>
        <dbReference type="Proteomes" id="UP000626092"/>
    </source>
</evidence>
<feature type="region of interest" description="Disordered" evidence="1">
    <location>
        <begin position="63"/>
        <end position="106"/>
    </location>
</feature>
<dbReference type="PANTHER" id="PTHR31065">
    <property type="entry name" value="PLATZ TRANSCRIPTION FACTOR FAMILY PROTEIN"/>
    <property type="match status" value="1"/>
</dbReference>
<dbReference type="EMBL" id="WJXA01000010">
    <property type="protein sequence ID" value="KAF7129745.1"/>
    <property type="molecule type" value="Genomic_DNA"/>
</dbReference>
<comment type="caution">
    <text evidence="2">The sequence shown here is derived from an EMBL/GenBank/DDBJ whole genome shotgun (WGS) entry which is preliminary data.</text>
</comment>
<evidence type="ECO:0000256" key="1">
    <source>
        <dbReference type="SAM" id="MobiDB-lite"/>
    </source>
</evidence>
<protein>
    <recommendedName>
        <fullName evidence="4">PLATZ transcription factor family protein</fullName>
    </recommendedName>
</protein>
<organism evidence="2 3">
    <name type="scientific">Rhododendron simsii</name>
    <name type="common">Sims's rhododendron</name>
    <dbReference type="NCBI Taxonomy" id="118357"/>
    <lineage>
        <taxon>Eukaryota</taxon>
        <taxon>Viridiplantae</taxon>
        <taxon>Streptophyta</taxon>
        <taxon>Embryophyta</taxon>
        <taxon>Tracheophyta</taxon>
        <taxon>Spermatophyta</taxon>
        <taxon>Magnoliopsida</taxon>
        <taxon>eudicotyledons</taxon>
        <taxon>Gunneridae</taxon>
        <taxon>Pentapetalae</taxon>
        <taxon>asterids</taxon>
        <taxon>Ericales</taxon>
        <taxon>Ericaceae</taxon>
        <taxon>Ericoideae</taxon>
        <taxon>Rhodoreae</taxon>
        <taxon>Rhododendron</taxon>
    </lineage>
</organism>
<proteinExistence type="predicted"/>
<dbReference type="PANTHER" id="PTHR31065:SF9">
    <property type="entry name" value="TRANSCRIPTION FACTOR FAMILY PROTEIN, PUTATIVE-RELATED"/>
    <property type="match status" value="1"/>
</dbReference>